<sequence>MNTLADGYTVKDMMTVHHHCMSANSGNQLRNRADLLIAHMMLMRGERRRMLQMVEDIENEGPGVCPALLCIMYQGKTNQFGKIESGNAIQSTYPELCAPLRQYIFIFLSVPH</sequence>
<dbReference type="Proteomes" id="UP001163321">
    <property type="component" value="Chromosome 3"/>
</dbReference>
<dbReference type="EMBL" id="CM047582">
    <property type="protein sequence ID" value="KAI9915811.1"/>
    <property type="molecule type" value="Genomic_DNA"/>
</dbReference>
<protein>
    <submittedName>
        <fullName evidence="1">Uncharacterized protein</fullName>
    </submittedName>
</protein>
<evidence type="ECO:0000313" key="1">
    <source>
        <dbReference type="EMBL" id="KAI9915811.1"/>
    </source>
</evidence>
<accession>A0ACC0WCQ0</accession>
<keyword evidence="2" id="KW-1185">Reference proteome</keyword>
<proteinExistence type="predicted"/>
<comment type="caution">
    <text evidence="1">The sequence shown here is derived from an EMBL/GenBank/DDBJ whole genome shotgun (WGS) entry which is preliminary data.</text>
</comment>
<reference evidence="1 2" key="1">
    <citation type="journal article" date="2022" name="bioRxiv">
        <title>The genome of the oomycete Peronosclerospora sorghi, a cosmopolitan pathogen of maize and sorghum, is inflated with dispersed pseudogenes.</title>
        <authorList>
            <person name="Fletcher K."/>
            <person name="Martin F."/>
            <person name="Isakeit T."/>
            <person name="Cavanaugh K."/>
            <person name="Magill C."/>
            <person name="Michelmore R."/>
        </authorList>
    </citation>
    <scope>NUCLEOTIDE SEQUENCE [LARGE SCALE GENOMIC DNA]</scope>
    <source>
        <strain evidence="1">P6</strain>
    </source>
</reference>
<organism evidence="1 2">
    <name type="scientific">Peronosclerospora sorghi</name>
    <dbReference type="NCBI Taxonomy" id="230839"/>
    <lineage>
        <taxon>Eukaryota</taxon>
        <taxon>Sar</taxon>
        <taxon>Stramenopiles</taxon>
        <taxon>Oomycota</taxon>
        <taxon>Peronosporomycetes</taxon>
        <taxon>Peronosporales</taxon>
        <taxon>Peronosporaceae</taxon>
        <taxon>Peronosclerospora</taxon>
    </lineage>
</organism>
<gene>
    <name evidence="1" type="ORF">PsorP6_007758</name>
</gene>
<name>A0ACC0WCQ0_9STRA</name>
<evidence type="ECO:0000313" key="2">
    <source>
        <dbReference type="Proteomes" id="UP001163321"/>
    </source>
</evidence>